<dbReference type="InterPro" id="IPR018485">
    <property type="entry name" value="FGGY_C"/>
</dbReference>
<dbReference type="Proteomes" id="UP000824190">
    <property type="component" value="Unassembled WGS sequence"/>
</dbReference>
<dbReference type="Pfam" id="PF02782">
    <property type="entry name" value="FGGY_C"/>
    <property type="match status" value="1"/>
</dbReference>
<dbReference type="PROSITE" id="PS00445">
    <property type="entry name" value="FGGY_KINASES_2"/>
    <property type="match status" value="1"/>
</dbReference>
<evidence type="ECO:0000256" key="8">
    <source>
        <dbReference type="HAMAP-Rule" id="MF_02220"/>
    </source>
</evidence>
<evidence type="ECO:0000256" key="5">
    <source>
        <dbReference type="ARBA" id="ARBA00022777"/>
    </source>
</evidence>
<comment type="function">
    <text evidence="8">Catalyzes the phosphorylation of D-xylulose to D-xylulose 5-phosphate.</text>
</comment>
<dbReference type="InterPro" id="IPR050406">
    <property type="entry name" value="FGGY_Carb_Kinase"/>
</dbReference>
<proteinExistence type="inferred from homology"/>
<sequence>MTANKRTRVLGIDSSTQSCKALLVDAETGEILDEGRATHPEGTEVDPRAWVEALNTATEGLLEHADAVAVAGQQHGMVALDSQDEVVRDALLWNDTRSARAAERLIAEMGGPRECVEQTGSRYVASITATKLRWMHDHEPENAERTASVLLPHDYLNWYLSGGKVKATDHGEASGTGYYSTRERRWLPELAERALGHEVELPHLAAPNEVIGTVASSVNAGAAERGTLIAPGTGDNQGAALGLGLTPGDVCVSIGTSGVASSVVPNSVHDSAGMVTGFADASGAYLPLVATLNAARVLDLGRRLLGVDWEEFDRLALAAEPGASGLVLQPYLDGERTPNRPDASGILQGLTTATSREDLARATVEGLLCSMEDAVEALVGATGVAATRVLLIGGGARSAAVRAIAPSIFGVEILVPEPAEYVALGAARQAAWALSGADKPPEWTVAGTSPASAPYNGRTVRSYAHLRTATKDWNWGLE</sequence>
<dbReference type="EC" id="2.7.1.17" evidence="8 10"/>
<feature type="domain" description="Carbohydrate kinase FGGY C-terminal" evidence="12">
    <location>
        <begin position="252"/>
        <end position="434"/>
    </location>
</feature>
<evidence type="ECO:0000256" key="2">
    <source>
        <dbReference type="ARBA" id="ARBA00022629"/>
    </source>
</evidence>
<feature type="domain" description="Carbohydrate kinase FGGY N-terminal" evidence="11">
    <location>
        <begin position="9"/>
        <end position="242"/>
    </location>
</feature>
<dbReference type="PANTHER" id="PTHR43095:SF5">
    <property type="entry name" value="XYLULOSE KINASE"/>
    <property type="match status" value="1"/>
</dbReference>
<dbReference type="GO" id="GO:0042732">
    <property type="term" value="P:D-xylose metabolic process"/>
    <property type="evidence" value="ECO:0007669"/>
    <property type="project" value="UniProtKB-KW"/>
</dbReference>
<dbReference type="InterPro" id="IPR018483">
    <property type="entry name" value="Carb_kinase_FGGY_CS"/>
</dbReference>
<dbReference type="GO" id="GO:0005524">
    <property type="term" value="F:ATP binding"/>
    <property type="evidence" value="ECO:0007669"/>
    <property type="project" value="UniProtKB-UniRule"/>
</dbReference>
<comment type="caution">
    <text evidence="13">The sequence shown here is derived from an EMBL/GenBank/DDBJ whole genome shotgun (WGS) entry which is preliminary data.</text>
</comment>
<evidence type="ECO:0000256" key="10">
    <source>
        <dbReference type="RuleBase" id="RU364073"/>
    </source>
</evidence>
<evidence type="ECO:0000256" key="6">
    <source>
        <dbReference type="ARBA" id="ARBA00022840"/>
    </source>
</evidence>
<comment type="catalytic activity">
    <reaction evidence="8 10">
        <text>D-xylulose + ATP = D-xylulose 5-phosphate + ADP + H(+)</text>
        <dbReference type="Rhea" id="RHEA:10964"/>
        <dbReference type="ChEBI" id="CHEBI:15378"/>
        <dbReference type="ChEBI" id="CHEBI:17140"/>
        <dbReference type="ChEBI" id="CHEBI:30616"/>
        <dbReference type="ChEBI" id="CHEBI:57737"/>
        <dbReference type="ChEBI" id="CHEBI:456216"/>
        <dbReference type="EC" id="2.7.1.17"/>
    </reaction>
</comment>
<dbReference type="EMBL" id="DXGC01000073">
    <property type="protein sequence ID" value="HIW91676.1"/>
    <property type="molecule type" value="Genomic_DNA"/>
</dbReference>
<feature type="active site" description="Proton acceptor" evidence="8">
    <location>
        <position position="235"/>
    </location>
</feature>
<dbReference type="InterPro" id="IPR006000">
    <property type="entry name" value="Xylulokinase"/>
</dbReference>
<dbReference type="Gene3D" id="3.30.420.40">
    <property type="match status" value="2"/>
</dbReference>
<reference evidence="13" key="1">
    <citation type="journal article" date="2021" name="PeerJ">
        <title>Extensive microbial diversity within the chicken gut microbiome revealed by metagenomics and culture.</title>
        <authorList>
            <person name="Gilroy R."/>
            <person name="Ravi A."/>
            <person name="Getino M."/>
            <person name="Pursley I."/>
            <person name="Horton D.L."/>
            <person name="Alikhan N.F."/>
            <person name="Baker D."/>
            <person name="Gharbi K."/>
            <person name="Hall N."/>
            <person name="Watson M."/>
            <person name="Adriaenssens E.M."/>
            <person name="Foster-Nyarko E."/>
            <person name="Jarju S."/>
            <person name="Secka A."/>
            <person name="Antonio M."/>
            <person name="Oren A."/>
            <person name="Chaudhuri R.R."/>
            <person name="La Ragione R."/>
            <person name="Hildebrand F."/>
            <person name="Pallen M.J."/>
        </authorList>
    </citation>
    <scope>NUCLEOTIDE SEQUENCE</scope>
    <source>
        <strain evidence="13">CHK32-1732</strain>
    </source>
</reference>
<dbReference type="SUPFAM" id="SSF53067">
    <property type="entry name" value="Actin-like ATPase domain"/>
    <property type="match status" value="2"/>
</dbReference>
<dbReference type="AlphaFoldDB" id="A0A9D1RS19"/>
<evidence type="ECO:0000256" key="9">
    <source>
        <dbReference type="RuleBase" id="RU003733"/>
    </source>
</evidence>
<dbReference type="InterPro" id="IPR018484">
    <property type="entry name" value="FGGY_N"/>
</dbReference>
<evidence type="ECO:0000259" key="12">
    <source>
        <dbReference type="Pfam" id="PF02782"/>
    </source>
</evidence>
<dbReference type="GO" id="GO:0005998">
    <property type="term" value="P:xylulose catabolic process"/>
    <property type="evidence" value="ECO:0007669"/>
    <property type="project" value="UniProtKB-UniRule"/>
</dbReference>
<dbReference type="PIRSF" id="PIRSF000538">
    <property type="entry name" value="GlpK"/>
    <property type="match status" value="1"/>
</dbReference>
<dbReference type="CDD" id="cd07809">
    <property type="entry name" value="ASKHA_NBD_FGGY_BaXK-like"/>
    <property type="match status" value="1"/>
</dbReference>
<evidence type="ECO:0000256" key="1">
    <source>
        <dbReference type="ARBA" id="ARBA00009156"/>
    </source>
</evidence>
<name>A0A9D1RS19_9CORY</name>
<dbReference type="PROSITE" id="PS00933">
    <property type="entry name" value="FGGY_KINASES_1"/>
    <property type="match status" value="1"/>
</dbReference>
<dbReference type="InterPro" id="IPR000577">
    <property type="entry name" value="Carb_kinase_FGGY"/>
</dbReference>
<dbReference type="HAMAP" id="MF_02220">
    <property type="entry name" value="XylB"/>
    <property type="match status" value="1"/>
</dbReference>
<comment type="similarity">
    <text evidence="1 8 9">Belongs to the FGGY kinase family.</text>
</comment>
<feature type="site" description="Important for activity" evidence="8">
    <location>
        <position position="13"/>
    </location>
</feature>
<keyword evidence="2 8" id="KW-0859">Xylose metabolism</keyword>
<keyword evidence="6 8" id="KW-0067">ATP-binding</keyword>
<dbReference type="InterPro" id="IPR043129">
    <property type="entry name" value="ATPase_NBD"/>
</dbReference>
<organism evidence="13 14">
    <name type="scientific">Candidatus Corynebacterium avicola</name>
    <dbReference type="NCBI Taxonomy" id="2838527"/>
    <lineage>
        <taxon>Bacteria</taxon>
        <taxon>Bacillati</taxon>
        <taxon>Actinomycetota</taxon>
        <taxon>Actinomycetes</taxon>
        <taxon>Mycobacteriales</taxon>
        <taxon>Corynebacteriaceae</taxon>
        <taxon>Corynebacterium</taxon>
    </lineage>
</organism>
<dbReference type="NCBIfam" id="TIGR01312">
    <property type="entry name" value="XylB"/>
    <property type="match status" value="1"/>
</dbReference>
<accession>A0A9D1RS19</accession>
<evidence type="ECO:0000313" key="14">
    <source>
        <dbReference type="Proteomes" id="UP000824190"/>
    </source>
</evidence>
<reference evidence="13" key="2">
    <citation type="submission" date="2021-04" db="EMBL/GenBank/DDBJ databases">
        <authorList>
            <person name="Gilroy R."/>
        </authorList>
    </citation>
    <scope>NUCLEOTIDE SEQUENCE</scope>
    <source>
        <strain evidence="13">CHK32-1732</strain>
    </source>
</reference>
<dbReference type="GO" id="GO:0004856">
    <property type="term" value="F:D-xylulokinase activity"/>
    <property type="evidence" value="ECO:0007669"/>
    <property type="project" value="UniProtKB-UniRule"/>
</dbReference>
<keyword evidence="3 8" id="KW-0808">Transferase</keyword>
<keyword evidence="4 8" id="KW-0547">Nucleotide-binding</keyword>
<dbReference type="Pfam" id="PF00370">
    <property type="entry name" value="FGGY_N"/>
    <property type="match status" value="1"/>
</dbReference>
<protein>
    <recommendedName>
        <fullName evidence="8 10">Xylulose kinase</fullName>
        <shortName evidence="8 10">Xylulokinase</shortName>
        <ecNumber evidence="8 10">2.7.1.17</ecNumber>
    </recommendedName>
</protein>
<evidence type="ECO:0000313" key="13">
    <source>
        <dbReference type="EMBL" id="HIW91676.1"/>
    </source>
</evidence>
<keyword evidence="5 8" id="KW-0418">Kinase</keyword>
<keyword evidence="7 8" id="KW-0119">Carbohydrate metabolism</keyword>
<evidence type="ECO:0000259" key="11">
    <source>
        <dbReference type="Pfam" id="PF00370"/>
    </source>
</evidence>
<gene>
    <name evidence="8 10 13" type="primary">xylB</name>
    <name evidence="13" type="ORF">H9870_08455</name>
</gene>
<dbReference type="PANTHER" id="PTHR43095">
    <property type="entry name" value="SUGAR KINASE"/>
    <property type="match status" value="1"/>
</dbReference>
<evidence type="ECO:0000256" key="4">
    <source>
        <dbReference type="ARBA" id="ARBA00022741"/>
    </source>
</evidence>
<evidence type="ECO:0000256" key="7">
    <source>
        <dbReference type="ARBA" id="ARBA00023277"/>
    </source>
</evidence>
<evidence type="ECO:0000256" key="3">
    <source>
        <dbReference type="ARBA" id="ARBA00022679"/>
    </source>
</evidence>
<feature type="binding site" evidence="8">
    <location>
        <begin position="74"/>
        <end position="75"/>
    </location>
    <ligand>
        <name>substrate</name>
    </ligand>
</feature>